<organism evidence="5 6">
    <name type="scientific">Oleiharenicola lentus</name>
    <dbReference type="NCBI Taxonomy" id="2508720"/>
    <lineage>
        <taxon>Bacteria</taxon>
        <taxon>Pseudomonadati</taxon>
        <taxon>Verrucomicrobiota</taxon>
        <taxon>Opitutia</taxon>
        <taxon>Opitutales</taxon>
        <taxon>Opitutaceae</taxon>
        <taxon>Oleiharenicola</taxon>
    </lineage>
</organism>
<comment type="similarity">
    <text evidence="1">Belongs to the MobA/MobL family.</text>
</comment>
<protein>
    <recommendedName>
        <fullName evidence="4">MobA/MobL protein domain-containing protein</fullName>
    </recommendedName>
</protein>
<evidence type="ECO:0000256" key="2">
    <source>
        <dbReference type="ARBA" id="ARBA00022971"/>
    </source>
</evidence>
<dbReference type="RefSeq" id="WP_129049127.1">
    <property type="nucleotide sequence ID" value="NZ_SDHX01000002.1"/>
</dbReference>
<name>A0A4Q1C578_9BACT</name>
<dbReference type="EMBL" id="SDHX01000002">
    <property type="protein sequence ID" value="RXK53465.1"/>
    <property type="molecule type" value="Genomic_DNA"/>
</dbReference>
<dbReference type="InterPro" id="IPR005053">
    <property type="entry name" value="MobA_MobL"/>
</dbReference>
<dbReference type="Pfam" id="PF03389">
    <property type="entry name" value="MobA_MobL"/>
    <property type="match status" value="1"/>
</dbReference>
<comment type="caution">
    <text evidence="5">The sequence shown here is derived from an EMBL/GenBank/DDBJ whole genome shotgun (WGS) entry which is preliminary data.</text>
</comment>
<evidence type="ECO:0000259" key="4">
    <source>
        <dbReference type="Pfam" id="PF03389"/>
    </source>
</evidence>
<evidence type="ECO:0000256" key="3">
    <source>
        <dbReference type="SAM" id="MobiDB-lite"/>
    </source>
</evidence>
<dbReference type="AlphaFoldDB" id="A0A4Q1C578"/>
<feature type="domain" description="MobA/MobL protein" evidence="4">
    <location>
        <begin position="17"/>
        <end position="216"/>
    </location>
</feature>
<evidence type="ECO:0000313" key="5">
    <source>
        <dbReference type="EMBL" id="RXK53465.1"/>
    </source>
</evidence>
<dbReference type="OrthoDB" id="1826980at2"/>
<feature type="region of interest" description="Disordered" evidence="3">
    <location>
        <begin position="279"/>
        <end position="351"/>
    </location>
</feature>
<sequence length="380" mass="42212">MANYHCQIRPIQRSKGRSVIQLLGYITGLKLRSTRTGRTYRRRTRGDVVRFACVGSNLPIQDLWQKAESAERRKNSIEGRHQIVALPRENSQEEQWKMLVAMAEVISRLLGVPVVVALHDNAGELDKPRNPHGHLIFATRVWNERGQSFGGKTRALDVATTGSVIIESIRKKWEDIVNAGLPAGVPKVSRLSHTRAGRNRIPRRHLGERATELERKGIPTRYGNFNRRIDKLDRIAERRMKVENQLNPASILSRADRQRELGLQRELAIADALIADLSPMRRNPPANTPVVANQTKQFDTGKTVGAGSERNESPQPSNLPIIDQAPPQNGDKTQPPEVSGDGGPAIPSQLLPLSLEEELRLASEALDGATGPEKDLLPPL</sequence>
<keyword evidence="6" id="KW-1185">Reference proteome</keyword>
<proteinExistence type="inferred from homology"/>
<evidence type="ECO:0000256" key="1">
    <source>
        <dbReference type="ARBA" id="ARBA00010873"/>
    </source>
</evidence>
<feature type="compositionally biased region" description="Polar residues" evidence="3">
    <location>
        <begin position="290"/>
        <end position="300"/>
    </location>
</feature>
<keyword evidence="2" id="KW-0184">Conjugation</keyword>
<accession>A0A4Q1C578</accession>
<evidence type="ECO:0000313" key="6">
    <source>
        <dbReference type="Proteomes" id="UP000290218"/>
    </source>
</evidence>
<dbReference type="Gene3D" id="3.30.930.30">
    <property type="match status" value="1"/>
</dbReference>
<gene>
    <name evidence="5" type="ORF">ESB00_17385</name>
</gene>
<dbReference type="Proteomes" id="UP000290218">
    <property type="component" value="Unassembled WGS sequence"/>
</dbReference>
<reference evidence="5 6" key="1">
    <citation type="submission" date="2019-01" db="EMBL/GenBank/DDBJ databases">
        <title>Lacunisphaera sp. strain TWA-58.</title>
        <authorList>
            <person name="Chen W.-M."/>
        </authorList>
    </citation>
    <scope>NUCLEOTIDE SEQUENCE [LARGE SCALE GENOMIC DNA]</scope>
    <source>
        <strain evidence="5 6">TWA-58</strain>
    </source>
</reference>